<accession>A0ABM7QK88</accession>
<name>A0ABM7QK88_9GAMM</name>
<dbReference type="InterPro" id="IPR011990">
    <property type="entry name" value="TPR-like_helical_dom_sf"/>
</dbReference>
<gene>
    <name evidence="2" type="ORF">Atep_08840</name>
</gene>
<organism evidence="2 3">
    <name type="scientific">Allochromatium tepidum</name>
    <dbReference type="NCBI Taxonomy" id="553982"/>
    <lineage>
        <taxon>Bacteria</taxon>
        <taxon>Pseudomonadati</taxon>
        <taxon>Pseudomonadota</taxon>
        <taxon>Gammaproteobacteria</taxon>
        <taxon>Chromatiales</taxon>
        <taxon>Chromatiaceae</taxon>
        <taxon>Allochromatium</taxon>
    </lineage>
</organism>
<evidence type="ECO:0000256" key="1">
    <source>
        <dbReference type="SAM" id="MobiDB-lite"/>
    </source>
</evidence>
<proteinExistence type="predicted"/>
<evidence type="ECO:0000313" key="3">
    <source>
        <dbReference type="Proteomes" id="UP000680679"/>
    </source>
</evidence>
<dbReference type="EMBL" id="AP024563">
    <property type="protein sequence ID" value="BCU06207.1"/>
    <property type="molecule type" value="Genomic_DNA"/>
</dbReference>
<dbReference type="Gene3D" id="1.25.40.10">
    <property type="entry name" value="Tetratricopeptide repeat domain"/>
    <property type="match status" value="1"/>
</dbReference>
<reference evidence="2 3" key="1">
    <citation type="submission" date="2021-04" db="EMBL/GenBank/DDBJ databases">
        <title>Complete genome sequencing of Allochromatium tepidum strain NZ.</title>
        <authorList>
            <person name="Tsukatani Y."/>
            <person name="Mori H."/>
        </authorList>
    </citation>
    <scope>NUCLEOTIDE SEQUENCE [LARGE SCALE GENOMIC DNA]</scope>
    <source>
        <strain evidence="2 3">NZ</strain>
    </source>
</reference>
<evidence type="ECO:0008006" key="4">
    <source>
        <dbReference type="Google" id="ProtNLM"/>
    </source>
</evidence>
<dbReference type="Proteomes" id="UP000680679">
    <property type="component" value="Chromosome"/>
</dbReference>
<protein>
    <recommendedName>
        <fullName evidence="4">Tetratricopeptide repeat protein</fullName>
    </recommendedName>
</protein>
<sequence>MMFALILASVSVETPNQTSAPAPDVQAKTMPTRDKPKSAPLSVGQLAEKARTALNAGDFRDAVNDYKLLLKQEPRPDWRDGLTAAYAGRARELAAKGMLKEALVMWENRAALAPDLPMEADQLTLLARLGRFDALPAQLTDPKTPEALAERLHAVCWTGQPSTGPTTGGWIRS</sequence>
<feature type="region of interest" description="Disordered" evidence="1">
    <location>
        <begin position="15"/>
        <end position="43"/>
    </location>
</feature>
<evidence type="ECO:0000313" key="2">
    <source>
        <dbReference type="EMBL" id="BCU06207.1"/>
    </source>
</evidence>
<dbReference type="SUPFAM" id="SSF48452">
    <property type="entry name" value="TPR-like"/>
    <property type="match status" value="1"/>
</dbReference>
<keyword evidence="3" id="KW-1185">Reference proteome</keyword>